<name>A0A2S7EMN2_9XANT</name>
<dbReference type="PANTHER" id="PTHR34496">
    <property type="entry name" value="GLCNAC TRANSFERASE-RELATED"/>
    <property type="match status" value="1"/>
</dbReference>
<comment type="caution">
    <text evidence="1">The sequence shown here is derived from an EMBL/GenBank/DDBJ whole genome shotgun (WGS) entry which is preliminary data.</text>
</comment>
<evidence type="ECO:0000313" key="1">
    <source>
        <dbReference type="EMBL" id="PPU91814.1"/>
    </source>
</evidence>
<accession>A0A2S7EMN2</accession>
<dbReference type="PANTHER" id="PTHR34496:SF10">
    <property type="entry name" value="GLCNAC TRANSFERASE"/>
    <property type="match status" value="1"/>
</dbReference>
<evidence type="ECO:0000313" key="2">
    <source>
        <dbReference type="Proteomes" id="UP000239939"/>
    </source>
</evidence>
<dbReference type="Gene3D" id="3.90.550.10">
    <property type="entry name" value="Spore Coat Polysaccharide Biosynthesis Protein SpsA, Chain A"/>
    <property type="match status" value="1"/>
</dbReference>
<dbReference type="Pfam" id="PF11397">
    <property type="entry name" value="GlcNAc"/>
    <property type="match status" value="2"/>
</dbReference>
<dbReference type="InterPro" id="IPR021067">
    <property type="entry name" value="Glycosyltransferase"/>
</dbReference>
<dbReference type="SUPFAM" id="SSF53448">
    <property type="entry name" value="Nucleotide-diphospho-sugar transferases"/>
    <property type="match status" value="1"/>
</dbReference>
<keyword evidence="2" id="KW-1185">Reference proteome</keyword>
<dbReference type="OrthoDB" id="8738370at2"/>
<dbReference type="AlphaFoldDB" id="A0A2S7EMN2"/>
<dbReference type="Proteomes" id="UP000239939">
    <property type="component" value="Unassembled WGS sequence"/>
</dbReference>
<reference evidence="2" key="1">
    <citation type="submission" date="2016-08" db="EMBL/GenBank/DDBJ databases">
        <authorList>
            <person name="Merda D."/>
            <person name="Briand M."/>
            <person name="Taghouti G."/>
            <person name="Carrere S."/>
            <person name="Gouzy J."/>
            <person name="Portier P."/>
            <person name="Jacques M.-A."/>
            <person name="Fischer-Le Saux M."/>
        </authorList>
    </citation>
    <scope>NUCLEOTIDE SEQUENCE [LARGE SCALE GENOMIC DNA]</scope>
    <source>
        <strain evidence="2">CFBP1817</strain>
    </source>
</reference>
<organism evidence="1 2">
    <name type="scientific">Xanthomonas populi</name>
    <dbReference type="NCBI Taxonomy" id="53414"/>
    <lineage>
        <taxon>Bacteria</taxon>
        <taxon>Pseudomonadati</taxon>
        <taxon>Pseudomonadota</taxon>
        <taxon>Gammaproteobacteria</taxon>
        <taxon>Lysobacterales</taxon>
        <taxon>Lysobacteraceae</taxon>
        <taxon>Xanthomonas</taxon>
    </lineage>
</organism>
<dbReference type="EMBL" id="MDEJ01000080">
    <property type="protein sequence ID" value="PPU91814.1"/>
    <property type="molecule type" value="Genomic_DNA"/>
</dbReference>
<proteinExistence type="predicted"/>
<sequence>MLDGARILIQIPAYRDPQLVHTLDSVFEQAAHPDRLRVSVCLQCAPRDRLPRRYADMPGLQIDRVDYRDSRGANWARRRAQRQWRDEPYSLIIDSHLRFARHWDRKLIAMLEGLKSVGIKRPALTCYPPDFDPQTYPLGRSQVPMKIYKEAYIDGVLAHFAGFELPLWRWLKAPIPAQFMALGFLFTEGRFNRDVPFDPNVYFFGDEITTGLRAYCHGYDVFHPHRVLAWHAYDRGTRRCHWEDHAAWRARDLRSFVRVRRILSGHAYRDYPLGTCRSVAGYERWIGMPLLLKEPW</sequence>
<dbReference type="InterPro" id="IPR029044">
    <property type="entry name" value="Nucleotide-diphossugar_trans"/>
</dbReference>
<dbReference type="RefSeq" id="WP_128417495.1">
    <property type="nucleotide sequence ID" value="NZ_MDEJ01000080.1"/>
</dbReference>
<protein>
    <recommendedName>
        <fullName evidence="3">Glycosyltransferase (GlcNAc)</fullName>
    </recommendedName>
</protein>
<evidence type="ECO:0008006" key="3">
    <source>
        <dbReference type="Google" id="ProtNLM"/>
    </source>
</evidence>
<gene>
    <name evidence="1" type="ORF">XpopCFBP1817_13175</name>
</gene>